<keyword evidence="2" id="KW-1185">Reference proteome</keyword>
<organism evidence="1 2">
    <name type="scientific">Nocardioides koreensis</name>
    <dbReference type="NCBI Taxonomy" id="433651"/>
    <lineage>
        <taxon>Bacteria</taxon>
        <taxon>Bacillati</taxon>
        <taxon>Actinomycetota</taxon>
        <taxon>Actinomycetes</taxon>
        <taxon>Propionibacteriales</taxon>
        <taxon>Nocardioidaceae</taxon>
        <taxon>Nocardioides</taxon>
    </lineage>
</organism>
<evidence type="ECO:0000313" key="1">
    <source>
        <dbReference type="EMBL" id="GAA2149684.1"/>
    </source>
</evidence>
<comment type="caution">
    <text evidence="1">The sequence shown here is derived from an EMBL/GenBank/DDBJ whole genome shotgun (WGS) entry which is preliminary data.</text>
</comment>
<dbReference type="EMBL" id="BAAAQR010000009">
    <property type="protein sequence ID" value="GAA2149684.1"/>
    <property type="molecule type" value="Genomic_DNA"/>
</dbReference>
<sequence>MYQRVGISLSSSWNLCCCTWDMAPPALATTGLSETSDRVTSRALPRAAVALVAHLWLDRSRHVEDDGVVTQRRPGDGADRA</sequence>
<protein>
    <submittedName>
        <fullName evidence="1">Uncharacterized protein</fullName>
    </submittedName>
</protein>
<proteinExistence type="predicted"/>
<name>A0ABN2ZXL4_9ACTN</name>
<evidence type="ECO:0000313" key="2">
    <source>
        <dbReference type="Proteomes" id="UP001501771"/>
    </source>
</evidence>
<gene>
    <name evidence="1" type="ORF">GCM10009844_29610</name>
</gene>
<reference evidence="1 2" key="1">
    <citation type="journal article" date="2019" name="Int. J. Syst. Evol. Microbiol.">
        <title>The Global Catalogue of Microorganisms (GCM) 10K type strain sequencing project: providing services to taxonomists for standard genome sequencing and annotation.</title>
        <authorList>
            <consortium name="The Broad Institute Genomics Platform"/>
            <consortium name="The Broad Institute Genome Sequencing Center for Infectious Disease"/>
            <person name="Wu L."/>
            <person name="Ma J."/>
        </authorList>
    </citation>
    <scope>NUCLEOTIDE SEQUENCE [LARGE SCALE GENOMIC DNA]</scope>
    <source>
        <strain evidence="1 2">JCM 16022</strain>
    </source>
</reference>
<accession>A0ABN2ZXL4</accession>
<dbReference type="Proteomes" id="UP001501771">
    <property type="component" value="Unassembled WGS sequence"/>
</dbReference>